<dbReference type="Proteomes" id="UP001187531">
    <property type="component" value="Unassembled WGS sequence"/>
</dbReference>
<dbReference type="AlphaFoldDB" id="A0AA88H8E5"/>
<organism evidence="1 2">
    <name type="scientific">Artemia franciscana</name>
    <name type="common">Brine shrimp</name>
    <name type="synonym">Artemia sanfranciscana</name>
    <dbReference type="NCBI Taxonomy" id="6661"/>
    <lineage>
        <taxon>Eukaryota</taxon>
        <taxon>Metazoa</taxon>
        <taxon>Ecdysozoa</taxon>
        <taxon>Arthropoda</taxon>
        <taxon>Crustacea</taxon>
        <taxon>Branchiopoda</taxon>
        <taxon>Anostraca</taxon>
        <taxon>Artemiidae</taxon>
        <taxon>Artemia</taxon>
    </lineage>
</organism>
<evidence type="ECO:0000313" key="1">
    <source>
        <dbReference type="EMBL" id="KAK2702309.1"/>
    </source>
</evidence>
<reference evidence="1" key="1">
    <citation type="submission" date="2023-07" db="EMBL/GenBank/DDBJ databases">
        <title>Chromosome-level genome assembly of Artemia franciscana.</title>
        <authorList>
            <person name="Jo E."/>
        </authorList>
    </citation>
    <scope>NUCLEOTIDE SEQUENCE</scope>
    <source>
        <tissue evidence="1">Whole body</tissue>
    </source>
</reference>
<evidence type="ECO:0008006" key="3">
    <source>
        <dbReference type="Google" id="ProtNLM"/>
    </source>
</evidence>
<sequence>MEGSSQRAFHRQLKRDTRTSNVRTLAKPGILDLMVKELEKYRWDLIGLCETRLPGIGEQHCSNITLSYCNKSDGKHRQGVGFLLTRKSKPDEEGDTFNQQLHSLTDEIPKKHVLILMGDFNAIVGEVTLLDRMFQADWSWETESSREIKEAICSLKDNKAHDLDGIPVEQLKVGSPLLEDILHKVALTV</sequence>
<dbReference type="EMBL" id="JAVRJZ010000483">
    <property type="protein sequence ID" value="KAK2702309.1"/>
    <property type="molecule type" value="Genomic_DNA"/>
</dbReference>
<protein>
    <recommendedName>
        <fullName evidence="3">Endonuclease/exonuclease/phosphatase domain-containing protein</fullName>
    </recommendedName>
</protein>
<dbReference type="InterPro" id="IPR036691">
    <property type="entry name" value="Endo/exonu/phosph_ase_sf"/>
</dbReference>
<gene>
    <name evidence="1" type="ORF">QYM36_019078</name>
</gene>
<name>A0AA88H8E5_ARTSF</name>
<comment type="caution">
    <text evidence="1">The sequence shown here is derived from an EMBL/GenBank/DDBJ whole genome shotgun (WGS) entry which is preliminary data.</text>
</comment>
<dbReference type="SUPFAM" id="SSF56219">
    <property type="entry name" value="DNase I-like"/>
    <property type="match status" value="1"/>
</dbReference>
<keyword evidence="2" id="KW-1185">Reference proteome</keyword>
<evidence type="ECO:0000313" key="2">
    <source>
        <dbReference type="Proteomes" id="UP001187531"/>
    </source>
</evidence>
<accession>A0AA88H8E5</accession>
<proteinExistence type="predicted"/>